<protein>
    <submittedName>
        <fullName evidence="1">TupA-like ATPgrasp</fullName>
    </submittedName>
</protein>
<evidence type="ECO:0000313" key="2">
    <source>
        <dbReference type="Proteomes" id="UP000184275"/>
    </source>
</evidence>
<dbReference type="Pfam" id="PF14305">
    <property type="entry name" value="ATPgrasp_TupA"/>
    <property type="match status" value="1"/>
</dbReference>
<proteinExistence type="predicted"/>
<name>A0A1M6VUP0_9BACT</name>
<keyword evidence="2" id="KW-1185">Reference proteome</keyword>
<dbReference type="RefSeq" id="WP_073304957.1">
    <property type="nucleotide sequence ID" value="NZ_FRAW01000020.1"/>
</dbReference>
<evidence type="ECO:0000313" key="1">
    <source>
        <dbReference type="EMBL" id="SHK85119.1"/>
    </source>
</evidence>
<sequence length="307" mass="35468">MQNKIQKVFKIIKNPLKIIPWLGGHGLLNWVPDEIYLKLVFKSSLGYWPNLKSPRTFNEKIQWLKLHDRNPLYTQLVDKYEVRKYIAETIGEKYLIPLLGVWDSFDEIDFDKLPNQFVLKCTHDSGGLVICKDKSKFDIEVAKKKITRCLKCNYYCAFREWPYKNVKPRIIAEKYMEDSGKVVPEDYKVYCFNGISRYVVVFHNRFAPGKALSETVYDCDWNAQGISLDSHFQISDCLEPKPGCLEEMLRCAGELAKGKAQSRIDFYIVDGKLYFGEITLYTASGLQKMIPKSLDETLGSLIELGAL</sequence>
<dbReference type="AlphaFoldDB" id="A0A1M6VUP0"/>
<dbReference type="Proteomes" id="UP000184275">
    <property type="component" value="Unassembled WGS sequence"/>
</dbReference>
<gene>
    <name evidence="1" type="ORF">SAMN05720469_12042</name>
</gene>
<dbReference type="InterPro" id="IPR029465">
    <property type="entry name" value="ATPgrasp_TupA"/>
</dbReference>
<dbReference type="EMBL" id="FRAW01000020">
    <property type="protein sequence ID" value="SHK85119.1"/>
    <property type="molecule type" value="Genomic_DNA"/>
</dbReference>
<reference evidence="2" key="1">
    <citation type="submission" date="2016-11" db="EMBL/GenBank/DDBJ databases">
        <authorList>
            <person name="Varghese N."/>
            <person name="Submissions S."/>
        </authorList>
    </citation>
    <scope>NUCLEOTIDE SEQUENCE [LARGE SCALE GENOMIC DNA]</scope>
    <source>
        <strain evidence="2">UWOS</strain>
    </source>
</reference>
<accession>A0A1M6VUP0</accession>
<organism evidence="1 2">
    <name type="scientific">Fibrobacter intestinalis</name>
    <dbReference type="NCBI Taxonomy" id="28122"/>
    <lineage>
        <taxon>Bacteria</taxon>
        <taxon>Pseudomonadati</taxon>
        <taxon>Fibrobacterota</taxon>
        <taxon>Fibrobacteria</taxon>
        <taxon>Fibrobacterales</taxon>
        <taxon>Fibrobacteraceae</taxon>
        <taxon>Fibrobacter</taxon>
    </lineage>
</organism>